<keyword evidence="7 8" id="KW-0472">Membrane</keyword>
<dbReference type="Proteomes" id="UP000198287">
    <property type="component" value="Unassembled WGS sequence"/>
</dbReference>
<dbReference type="EMBL" id="LNIX01000007">
    <property type="protein sequence ID" value="OXA51682.1"/>
    <property type="molecule type" value="Genomic_DNA"/>
</dbReference>
<feature type="transmembrane region" description="Helical" evidence="8">
    <location>
        <begin position="6"/>
        <end position="25"/>
    </location>
</feature>
<evidence type="ECO:0000256" key="4">
    <source>
        <dbReference type="ARBA" id="ARBA00022679"/>
    </source>
</evidence>
<evidence type="ECO:0000256" key="1">
    <source>
        <dbReference type="ARBA" id="ARBA00004167"/>
    </source>
</evidence>
<evidence type="ECO:0000313" key="10">
    <source>
        <dbReference type="Proteomes" id="UP000198287"/>
    </source>
</evidence>
<dbReference type="GO" id="GO:0016020">
    <property type="term" value="C:membrane"/>
    <property type="evidence" value="ECO:0007669"/>
    <property type="project" value="UniProtKB-SubCell"/>
</dbReference>
<reference evidence="9 10" key="1">
    <citation type="submission" date="2015-12" db="EMBL/GenBank/DDBJ databases">
        <title>The genome of Folsomia candida.</title>
        <authorList>
            <person name="Faddeeva A."/>
            <person name="Derks M.F."/>
            <person name="Anvar Y."/>
            <person name="Smit S."/>
            <person name="Van Straalen N."/>
            <person name="Roelofs D."/>
        </authorList>
    </citation>
    <scope>NUCLEOTIDE SEQUENCE [LARGE SCALE GENOMIC DNA]</scope>
    <source>
        <strain evidence="9 10">VU population</strain>
        <tissue evidence="9">Whole body</tissue>
    </source>
</reference>
<dbReference type="AlphaFoldDB" id="A0A226E1S5"/>
<keyword evidence="6 8" id="KW-1133">Transmembrane helix</keyword>
<comment type="similarity">
    <text evidence="2 8">Belongs to the glycosyltransferase 92 family.</text>
</comment>
<name>A0A226E1S5_FOLCA</name>
<keyword evidence="4 8" id="KW-0808">Transferase</keyword>
<keyword evidence="5 8" id="KW-0812">Transmembrane</keyword>
<gene>
    <name evidence="9" type="ORF">Fcan01_12966</name>
</gene>
<sequence>MAPSNGVYKFVIIFLLCCSLVVFLLTQNFIDYDVRTFNISVPYPKVWSQWVEPIFENYTVISQNVSHITRLTPKEPGYVFVPKNDKAADVMEARKSLRNIPEAPYIFGRTNSGPQNFNKTCAPFSTLDRINFNNIYWQTESTANITFYLLNAYLDTREMNPDAPEVRIVLMADVNPSLQETCENSYCQIWFDLKHRPQIVPVRECRPLWQDAWGRNSRYVGRLVSCPLGQSESHLDGVIPTSVSLVQNICDSATNNLHVHYELPESGEEVEPKDGDGDRLRFGVCVKGLDFLEEGKKPARMVEWIELLGIFGAEKIFIYEFSIHPNVKKVLDYYVKKGNVEVFPVTLPGTLPNEKTLRHMYISDKKHLTEKRKNEVITYNDCLYRNMYRFDFLALLDTDEILVPTEDANWQDLFNRPEVAEAMKENSRSTYCFRQLHFFADLTVPDVTSNCHMLEHSYRDINFTRPGVAVKCFHKTDRTQTLHNHFPFSCLGKCKTFNFDPANQARMQHYRSLSRFDNLVNRPECEGMQYEECLNYFTSIDKTLWRFKDELVPKVEGVMKEIGLM</sequence>
<dbReference type="InterPro" id="IPR008166">
    <property type="entry name" value="Glyco_transf_92"/>
</dbReference>
<dbReference type="PANTHER" id="PTHR21461:SF83">
    <property type="entry name" value="GLYCOSYLTRANSFERASE FAMILY 92 PROTEIN"/>
    <property type="match status" value="1"/>
</dbReference>
<dbReference type="OMA" id="PTEDANW"/>
<evidence type="ECO:0000256" key="3">
    <source>
        <dbReference type="ARBA" id="ARBA00022676"/>
    </source>
</evidence>
<evidence type="ECO:0000256" key="5">
    <source>
        <dbReference type="ARBA" id="ARBA00022692"/>
    </source>
</evidence>
<proteinExistence type="inferred from homology"/>
<dbReference type="GO" id="GO:0016757">
    <property type="term" value="F:glycosyltransferase activity"/>
    <property type="evidence" value="ECO:0007669"/>
    <property type="project" value="UniProtKB-UniRule"/>
</dbReference>
<dbReference type="EC" id="2.4.1.-" evidence="8"/>
<keyword evidence="3 8" id="KW-0328">Glycosyltransferase</keyword>
<comment type="caution">
    <text evidence="9">The sequence shown here is derived from an EMBL/GenBank/DDBJ whole genome shotgun (WGS) entry which is preliminary data.</text>
</comment>
<comment type="subcellular location">
    <subcellularLocation>
        <location evidence="1">Membrane</location>
        <topology evidence="1">Single-pass membrane protein</topology>
    </subcellularLocation>
</comment>
<dbReference type="STRING" id="158441.A0A226E1S5"/>
<evidence type="ECO:0000256" key="6">
    <source>
        <dbReference type="ARBA" id="ARBA00022989"/>
    </source>
</evidence>
<accession>A0A226E1S5</accession>
<protein>
    <recommendedName>
        <fullName evidence="8">Glycosyltransferase family 92 protein</fullName>
        <ecNumber evidence="8">2.4.1.-</ecNumber>
    </recommendedName>
</protein>
<keyword evidence="10" id="KW-1185">Reference proteome</keyword>
<evidence type="ECO:0000256" key="7">
    <source>
        <dbReference type="ARBA" id="ARBA00023136"/>
    </source>
</evidence>
<evidence type="ECO:0000256" key="8">
    <source>
        <dbReference type="RuleBase" id="RU366017"/>
    </source>
</evidence>
<dbReference type="OrthoDB" id="2017643at2759"/>
<dbReference type="PANTHER" id="PTHR21461">
    <property type="entry name" value="GLYCOSYLTRANSFERASE FAMILY 92 PROTEIN"/>
    <property type="match status" value="1"/>
</dbReference>
<organism evidence="9 10">
    <name type="scientific">Folsomia candida</name>
    <name type="common">Springtail</name>
    <dbReference type="NCBI Taxonomy" id="158441"/>
    <lineage>
        <taxon>Eukaryota</taxon>
        <taxon>Metazoa</taxon>
        <taxon>Ecdysozoa</taxon>
        <taxon>Arthropoda</taxon>
        <taxon>Hexapoda</taxon>
        <taxon>Collembola</taxon>
        <taxon>Entomobryomorpha</taxon>
        <taxon>Isotomoidea</taxon>
        <taxon>Isotomidae</taxon>
        <taxon>Proisotominae</taxon>
        <taxon>Folsomia</taxon>
    </lineage>
</organism>
<evidence type="ECO:0000256" key="2">
    <source>
        <dbReference type="ARBA" id="ARBA00007647"/>
    </source>
</evidence>
<dbReference type="GO" id="GO:0005737">
    <property type="term" value="C:cytoplasm"/>
    <property type="evidence" value="ECO:0007669"/>
    <property type="project" value="TreeGrafter"/>
</dbReference>
<evidence type="ECO:0000313" key="9">
    <source>
        <dbReference type="EMBL" id="OXA51682.1"/>
    </source>
</evidence>
<dbReference type="Pfam" id="PF01697">
    <property type="entry name" value="Glyco_transf_92"/>
    <property type="match status" value="1"/>
</dbReference>